<evidence type="ECO:0000259" key="6">
    <source>
        <dbReference type="Pfam" id="PF00091"/>
    </source>
</evidence>
<comment type="similarity">
    <text evidence="1">Belongs to the tubulin family.</text>
</comment>
<dbReference type="InterPro" id="IPR000217">
    <property type="entry name" value="Tubulin"/>
</dbReference>
<reference evidence="8" key="1">
    <citation type="submission" date="2020-03" db="EMBL/GenBank/DDBJ databases">
        <title>A high-quality chromosome-level genome assembly of a woody plant with both climbing and erect habits, Rhamnella rubrinervis.</title>
        <authorList>
            <person name="Lu Z."/>
            <person name="Yang Y."/>
            <person name="Zhu X."/>
            <person name="Sun Y."/>
        </authorList>
    </citation>
    <scope>NUCLEOTIDE SEQUENCE</scope>
    <source>
        <strain evidence="8">BYM</strain>
        <tissue evidence="8">Leaf</tissue>
    </source>
</reference>
<dbReference type="GO" id="GO:0008180">
    <property type="term" value="C:COP9 signalosome"/>
    <property type="evidence" value="ECO:0007669"/>
    <property type="project" value="TreeGrafter"/>
</dbReference>
<comment type="similarity">
    <text evidence="2">Belongs to the peptidase M67A family. CSN6 subfamily.</text>
</comment>
<evidence type="ECO:0000256" key="4">
    <source>
        <dbReference type="ARBA" id="ARBA00022741"/>
    </source>
</evidence>
<organism evidence="8 9">
    <name type="scientific">Rhamnella rubrinervis</name>
    <dbReference type="NCBI Taxonomy" id="2594499"/>
    <lineage>
        <taxon>Eukaryota</taxon>
        <taxon>Viridiplantae</taxon>
        <taxon>Streptophyta</taxon>
        <taxon>Embryophyta</taxon>
        <taxon>Tracheophyta</taxon>
        <taxon>Spermatophyta</taxon>
        <taxon>Magnoliopsida</taxon>
        <taxon>eudicotyledons</taxon>
        <taxon>Gunneridae</taxon>
        <taxon>Pentapetalae</taxon>
        <taxon>rosids</taxon>
        <taxon>fabids</taxon>
        <taxon>Rosales</taxon>
        <taxon>Rhamnaceae</taxon>
        <taxon>rhamnoid group</taxon>
        <taxon>Rhamneae</taxon>
        <taxon>Rhamnella</taxon>
    </lineage>
</organism>
<dbReference type="InterPro" id="IPR003008">
    <property type="entry name" value="Tubulin_FtsZ_GTPase"/>
</dbReference>
<dbReference type="SUPFAM" id="SSF52490">
    <property type="entry name" value="Tubulin nucleotide-binding domain-like"/>
    <property type="match status" value="1"/>
</dbReference>
<keyword evidence="3" id="KW-0493">Microtubule</keyword>
<dbReference type="OrthoDB" id="1725183at2759"/>
<dbReference type="PANTHER" id="PTHR10540">
    <property type="entry name" value="EUKARYOTIC TRANSLATION INITIATION FACTOR 3 SUBUNIT F-RELATED"/>
    <property type="match status" value="1"/>
</dbReference>
<dbReference type="Gene3D" id="3.40.50.1440">
    <property type="entry name" value="Tubulin/FtsZ, GTPase domain"/>
    <property type="match status" value="1"/>
</dbReference>
<evidence type="ECO:0000256" key="2">
    <source>
        <dbReference type="ARBA" id="ARBA00010893"/>
    </source>
</evidence>
<comment type="caution">
    <text evidence="8">The sequence shown here is derived from an EMBL/GenBank/DDBJ whole genome shotgun (WGS) entry which is preliminary data.</text>
</comment>
<dbReference type="EMBL" id="VOIH02000001">
    <property type="protein sequence ID" value="KAF3455862.1"/>
    <property type="molecule type" value="Genomic_DNA"/>
</dbReference>
<feature type="domain" description="Tubulin/FtsZ GTPase" evidence="6">
    <location>
        <begin position="195"/>
        <end position="254"/>
    </location>
</feature>
<dbReference type="Pfam" id="PF00091">
    <property type="entry name" value="Tubulin"/>
    <property type="match status" value="1"/>
</dbReference>
<sequence length="258" mass="29089">MEVVNYFVFYFNITTPELYVIDGIPQLIFVRSSYSIETVEAERISVDHVAHLKPYDGGSSAATQLPAYLTGIHSAIKMLNSRIRLLHHYLLSMQKGDIPCENSLLRQVSSLLRRLLAIESEKFQDDFLMFALAASVCFPPRHYVPQLVKLIVQSSSNANFNLKGIAIGNPLLEFNTDFNLQAEYIWSHRLIFDSTFEWFQVCHSLGGGIGSGMGTLLMSKIREEYPDRMMLTFSVFPSPKVSDTVVEPYNATLCSLAC</sequence>
<evidence type="ECO:0000313" key="9">
    <source>
        <dbReference type="Proteomes" id="UP000796880"/>
    </source>
</evidence>
<dbReference type="GO" id="GO:0005874">
    <property type="term" value="C:microtubule"/>
    <property type="evidence" value="ECO:0007669"/>
    <property type="project" value="UniProtKB-KW"/>
</dbReference>
<keyword evidence="9" id="KW-1185">Reference proteome</keyword>
<proteinExistence type="inferred from homology"/>
<evidence type="ECO:0000259" key="7">
    <source>
        <dbReference type="Pfam" id="PF13012"/>
    </source>
</evidence>
<dbReference type="Proteomes" id="UP000796880">
    <property type="component" value="Unassembled WGS sequence"/>
</dbReference>
<gene>
    <name evidence="8" type="ORF">FNV43_RR00504</name>
</gene>
<dbReference type="GO" id="GO:0005525">
    <property type="term" value="F:GTP binding"/>
    <property type="evidence" value="ECO:0007669"/>
    <property type="project" value="UniProtKB-KW"/>
</dbReference>
<dbReference type="AlphaFoldDB" id="A0A8K0HN60"/>
<dbReference type="Pfam" id="PF13012">
    <property type="entry name" value="MitMem_reg"/>
    <property type="match status" value="1"/>
</dbReference>
<dbReference type="GO" id="GO:0006508">
    <property type="term" value="P:proteolysis"/>
    <property type="evidence" value="ECO:0007669"/>
    <property type="project" value="InterPro"/>
</dbReference>
<name>A0A8K0HN60_9ROSA</name>
<dbReference type="PANTHER" id="PTHR10540:SF8">
    <property type="entry name" value="COP9 SIGNALOSOME COMPLEX SUBUNIT 6"/>
    <property type="match status" value="1"/>
</dbReference>
<dbReference type="InterPro" id="IPR024969">
    <property type="entry name" value="EIF3F/CSN6-like_C"/>
</dbReference>
<protein>
    <recommendedName>
        <fullName evidence="10">Tubulin/FtsZ GTPase domain-containing protein</fullName>
    </recommendedName>
</protein>
<evidence type="ECO:0000256" key="1">
    <source>
        <dbReference type="ARBA" id="ARBA00009636"/>
    </source>
</evidence>
<evidence type="ECO:0000256" key="5">
    <source>
        <dbReference type="ARBA" id="ARBA00023134"/>
    </source>
</evidence>
<dbReference type="InterPro" id="IPR029058">
    <property type="entry name" value="AB_hydrolase_fold"/>
</dbReference>
<dbReference type="PRINTS" id="PR01161">
    <property type="entry name" value="TUBULIN"/>
</dbReference>
<keyword evidence="4" id="KW-0547">Nucleotide-binding</keyword>
<dbReference type="InterPro" id="IPR036525">
    <property type="entry name" value="Tubulin/FtsZ_GTPase_sf"/>
</dbReference>
<feature type="domain" description="EIF3F/CSN6-like C-terminal" evidence="7">
    <location>
        <begin position="40"/>
        <end position="128"/>
    </location>
</feature>
<evidence type="ECO:0000256" key="3">
    <source>
        <dbReference type="ARBA" id="ARBA00022701"/>
    </source>
</evidence>
<accession>A0A8K0HN60</accession>
<dbReference type="SUPFAM" id="SSF53474">
    <property type="entry name" value="alpha/beta-Hydrolases"/>
    <property type="match status" value="1"/>
</dbReference>
<evidence type="ECO:0008006" key="10">
    <source>
        <dbReference type="Google" id="ProtNLM"/>
    </source>
</evidence>
<dbReference type="GO" id="GO:0004185">
    <property type="term" value="F:serine-type carboxypeptidase activity"/>
    <property type="evidence" value="ECO:0007669"/>
    <property type="project" value="InterPro"/>
</dbReference>
<evidence type="ECO:0000313" key="8">
    <source>
        <dbReference type="EMBL" id="KAF3455862.1"/>
    </source>
</evidence>
<keyword evidence="5" id="KW-0342">GTP-binding</keyword>
<dbReference type="GO" id="GO:0007017">
    <property type="term" value="P:microtubule-based process"/>
    <property type="evidence" value="ECO:0007669"/>
    <property type="project" value="InterPro"/>
</dbReference>